<organism evidence="3 4">
    <name type="scientific">Pyramidobacter piscolens W5455</name>
    <dbReference type="NCBI Taxonomy" id="352165"/>
    <lineage>
        <taxon>Bacteria</taxon>
        <taxon>Thermotogati</taxon>
        <taxon>Synergistota</taxon>
        <taxon>Synergistia</taxon>
        <taxon>Synergistales</taxon>
        <taxon>Dethiosulfovibrionaceae</taxon>
        <taxon>Pyramidobacter</taxon>
    </lineage>
</organism>
<name>A0ABP2HT92_9BACT</name>
<proteinExistence type="predicted"/>
<feature type="region of interest" description="Disordered" evidence="1">
    <location>
        <begin position="22"/>
        <end position="41"/>
    </location>
</feature>
<evidence type="ECO:0000313" key="3">
    <source>
        <dbReference type="EMBL" id="EFB90524.1"/>
    </source>
</evidence>
<dbReference type="PANTHER" id="PTHR30007">
    <property type="entry name" value="PHP DOMAIN PROTEIN"/>
    <property type="match status" value="1"/>
</dbReference>
<dbReference type="PANTHER" id="PTHR30007:SF1">
    <property type="entry name" value="BLR1914 PROTEIN"/>
    <property type="match status" value="1"/>
</dbReference>
<dbReference type="EMBL" id="ADFP01000075">
    <property type="protein sequence ID" value="EFB90524.1"/>
    <property type="molecule type" value="Genomic_DNA"/>
</dbReference>
<reference evidence="3 4" key="1">
    <citation type="submission" date="2009-12" db="EMBL/GenBank/DDBJ databases">
        <authorList>
            <person name="Shrivastava S."/>
            <person name="Madupu R."/>
            <person name="Durkin A.S."/>
            <person name="Torralba M."/>
            <person name="Methe B."/>
            <person name="Sutton G.G."/>
            <person name="Strausberg R.L."/>
            <person name="Nelson K.E."/>
        </authorList>
    </citation>
    <scope>NUCLEOTIDE SEQUENCE [LARGE SCALE GENOMIC DNA]</scope>
    <source>
        <strain evidence="3 4">W5455</strain>
    </source>
</reference>
<dbReference type="InterPro" id="IPR002559">
    <property type="entry name" value="Transposase_11"/>
</dbReference>
<gene>
    <name evidence="3" type="ORF">HMPREF7215_1855</name>
</gene>
<protein>
    <submittedName>
        <fullName evidence="3">Transposase, IS4 family</fullName>
    </submittedName>
</protein>
<feature type="domain" description="Transposase IS4-like" evidence="2">
    <location>
        <begin position="32"/>
        <end position="168"/>
    </location>
</feature>
<dbReference type="Pfam" id="PF01609">
    <property type="entry name" value="DDE_Tnp_1"/>
    <property type="match status" value="1"/>
</dbReference>
<dbReference type="Proteomes" id="UP000006462">
    <property type="component" value="Unassembled WGS sequence"/>
</dbReference>
<keyword evidence="4" id="KW-1185">Reference proteome</keyword>
<dbReference type="NCBIfam" id="NF033580">
    <property type="entry name" value="transpos_IS5_3"/>
    <property type="match status" value="1"/>
</dbReference>
<feature type="compositionally biased region" description="Basic and acidic residues" evidence="1">
    <location>
        <begin position="22"/>
        <end position="33"/>
    </location>
</feature>
<comment type="caution">
    <text evidence="3">The sequence shown here is derived from an EMBL/GenBank/DDBJ whole genome shotgun (WGS) entry which is preliminary data.</text>
</comment>
<accession>A0ABP2HT92</accession>
<evidence type="ECO:0000256" key="1">
    <source>
        <dbReference type="SAM" id="MobiDB-lite"/>
    </source>
</evidence>
<evidence type="ECO:0000313" key="4">
    <source>
        <dbReference type="Proteomes" id="UP000006462"/>
    </source>
</evidence>
<evidence type="ECO:0000259" key="2">
    <source>
        <dbReference type="Pfam" id="PF01609"/>
    </source>
</evidence>
<sequence length="172" mass="19594">MPTWKISLLISRPAKYIKVPTGEEKPRKGEKRAQAIGMSRGGKNTKIHAIRDGLGNPLAFLFSPGNDHDSRHAVSLLGQAEIRGSNVIGDKAYGSQAIREYITSREGSYTIPPQSDNPEPWFIDEHVYKERHLVECFFQKIKWFRRIFTRYDKRDASFFAFVLVAASVILLE</sequence>